<dbReference type="SUPFAM" id="SSF55874">
    <property type="entry name" value="ATPase domain of HSP90 chaperone/DNA topoisomerase II/histidine kinase"/>
    <property type="match status" value="1"/>
</dbReference>
<proteinExistence type="predicted"/>
<sequence length="150" mass="15448">MPRILSSPCATRPAPPPRLQHCELAADPLAPGRLRGWITAQLTDWQLPHLVDDLALIATELATNALRHGGTAALATLSLTGPDQGPRTVRLEVQDSGPGFDPRECVPAAGSSGTADSCGGRGLLLVAALSTAWGTLNSGAGQLVWAEVTA</sequence>
<dbReference type="Proteomes" id="UP000617734">
    <property type="component" value="Unassembled WGS sequence"/>
</dbReference>
<organism evidence="3 4">
    <name type="scientific">Kitasatospora indigofera</name>
    <dbReference type="NCBI Taxonomy" id="67307"/>
    <lineage>
        <taxon>Bacteria</taxon>
        <taxon>Bacillati</taxon>
        <taxon>Actinomycetota</taxon>
        <taxon>Actinomycetes</taxon>
        <taxon>Kitasatosporales</taxon>
        <taxon>Streptomycetaceae</taxon>
        <taxon>Kitasatospora</taxon>
    </lineage>
</organism>
<dbReference type="CDD" id="cd16936">
    <property type="entry name" value="HATPase_RsbW-like"/>
    <property type="match status" value="1"/>
</dbReference>
<dbReference type="Pfam" id="PF13581">
    <property type="entry name" value="HATPase_c_2"/>
    <property type="match status" value="1"/>
</dbReference>
<keyword evidence="1" id="KW-0723">Serine/threonine-protein kinase</keyword>
<dbReference type="Gene3D" id="3.30.565.10">
    <property type="entry name" value="Histidine kinase-like ATPase, C-terminal domain"/>
    <property type="match status" value="1"/>
</dbReference>
<dbReference type="InterPro" id="IPR036890">
    <property type="entry name" value="HATPase_C_sf"/>
</dbReference>
<dbReference type="EMBL" id="BNBO01000020">
    <property type="protein sequence ID" value="GHH73579.1"/>
    <property type="molecule type" value="Genomic_DNA"/>
</dbReference>
<dbReference type="GeneID" id="95354234"/>
<dbReference type="RefSeq" id="WP_190212073.1">
    <property type="nucleotide sequence ID" value="NZ_BNBO01000020.1"/>
</dbReference>
<name>A0A919FX99_9ACTN</name>
<dbReference type="PANTHER" id="PTHR35526">
    <property type="entry name" value="ANTI-SIGMA-F FACTOR RSBW-RELATED"/>
    <property type="match status" value="1"/>
</dbReference>
<evidence type="ECO:0000259" key="2">
    <source>
        <dbReference type="Pfam" id="PF13581"/>
    </source>
</evidence>
<evidence type="ECO:0000256" key="1">
    <source>
        <dbReference type="ARBA" id="ARBA00022527"/>
    </source>
</evidence>
<reference evidence="3" key="2">
    <citation type="submission" date="2020-09" db="EMBL/GenBank/DDBJ databases">
        <authorList>
            <person name="Sun Q."/>
            <person name="Ohkuma M."/>
        </authorList>
    </citation>
    <scope>NUCLEOTIDE SEQUENCE</scope>
    <source>
        <strain evidence="3">JCM 4646</strain>
    </source>
</reference>
<accession>A0A919FX99</accession>
<dbReference type="InterPro" id="IPR050267">
    <property type="entry name" value="Anti-sigma-factor_SerPK"/>
</dbReference>
<reference evidence="3" key="1">
    <citation type="journal article" date="2014" name="Int. J. Syst. Evol. Microbiol.">
        <title>Complete genome sequence of Corynebacterium casei LMG S-19264T (=DSM 44701T), isolated from a smear-ripened cheese.</title>
        <authorList>
            <consortium name="US DOE Joint Genome Institute (JGI-PGF)"/>
            <person name="Walter F."/>
            <person name="Albersmeier A."/>
            <person name="Kalinowski J."/>
            <person name="Ruckert C."/>
        </authorList>
    </citation>
    <scope>NUCLEOTIDE SEQUENCE</scope>
    <source>
        <strain evidence="3">JCM 4646</strain>
    </source>
</reference>
<keyword evidence="1" id="KW-0808">Transferase</keyword>
<keyword evidence="4" id="KW-1185">Reference proteome</keyword>
<dbReference type="GO" id="GO:0005524">
    <property type="term" value="F:ATP binding"/>
    <property type="evidence" value="ECO:0007669"/>
    <property type="project" value="UniProtKB-KW"/>
</dbReference>
<keyword evidence="3" id="KW-0547">Nucleotide-binding</keyword>
<evidence type="ECO:0000313" key="3">
    <source>
        <dbReference type="EMBL" id="GHH73579.1"/>
    </source>
</evidence>
<protein>
    <submittedName>
        <fullName evidence="3">ATP-binding protein</fullName>
    </submittedName>
</protein>
<gene>
    <name evidence="3" type="ORF">GCM10018781_38300</name>
</gene>
<comment type="caution">
    <text evidence="3">The sequence shown here is derived from an EMBL/GenBank/DDBJ whole genome shotgun (WGS) entry which is preliminary data.</text>
</comment>
<dbReference type="AlphaFoldDB" id="A0A919FX99"/>
<evidence type="ECO:0000313" key="4">
    <source>
        <dbReference type="Proteomes" id="UP000617734"/>
    </source>
</evidence>
<feature type="domain" description="Histidine kinase/HSP90-like ATPase" evidence="2">
    <location>
        <begin position="32"/>
        <end position="142"/>
    </location>
</feature>
<keyword evidence="3" id="KW-0067">ATP-binding</keyword>
<keyword evidence="1" id="KW-0418">Kinase</keyword>
<dbReference type="GO" id="GO:0004674">
    <property type="term" value="F:protein serine/threonine kinase activity"/>
    <property type="evidence" value="ECO:0007669"/>
    <property type="project" value="UniProtKB-KW"/>
</dbReference>
<dbReference type="InterPro" id="IPR003594">
    <property type="entry name" value="HATPase_dom"/>
</dbReference>
<dbReference type="PANTHER" id="PTHR35526:SF3">
    <property type="entry name" value="ANTI-SIGMA-F FACTOR RSBW"/>
    <property type="match status" value="1"/>
</dbReference>